<protein>
    <submittedName>
        <fullName evidence="5">AraC-like DNA-binding protein</fullName>
    </submittedName>
</protein>
<dbReference type="RefSeq" id="WP_086782872.1">
    <property type="nucleotide sequence ID" value="NZ_JAGIOO010000001.1"/>
</dbReference>
<dbReference type="InterPro" id="IPR009057">
    <property type="entry name" value="Homeodomain-like_sf"/>
</dbReference>
<feature type="domain" description="HTH araC/xylS-type" evidence="4">
    <location>
        <begin position="210"/>
        <end position="311"/>
    </location>
</feature>
<accession>A0ABS5AJ63</accession>
<proteinExistence type="predicted"/>
<organism evidence="5 6">
    <name type="scientific">Crossiella equi</name>
    <dbReference type="NCBI Taxonomy" id="130796"/>
    <lineage>
        <taxon>Bacteria</taxon>
        <taxon>Bacillati</taxon>
        <taxon>Actinomycetota</taxon>
        <taxon>Actinomycetes</taxon>
        <taxon>Pseudonocardiales</taxon>
        <taxon>Pseudonocardiaceae</taxon>
        <taxon>Crossiella</taxon>
    </lineage>
</organism>
<gene>
    <name evidence="5" type="ORF">JOF53_005478</name>
</gene>
<dbReference type="InterPro" id="IPR035418">
    <property type="entry name" value="AraC-bd_2"/>
</dbReference>
<dbReference type="InterPro" id="IPR020449">
    <property type="entry name" value="Tscrpt_reg_AraC-type_HTH"/>
</dbReference>
<reference evidence="5 6" key="1">
    <citation type="submission" date="2021-03" db="EMBL/GenBank/DDBJ databases">
        <title>Sequencing the genomes of 1000 actinobacteria strains.</title>
        <authorList>
            <person name="Klenk H.-P."/>
        </authorList>
    </citation>
    <scope>NUCLEOTIDE SEQUENCE [LARGE SCALE GENOMIC DNA]</scope>
    <source>
        <strain evidence="5 6">DSM 44580</strain>
    </source>
</reference>
<evidence type="ECO:0000259" key="4">
    <source>
        <dbReference type="PROSITE" id="PS01124"/>
    </source>
</evidence>
<dbReference type="SMART" id="SM00342">
    <property type="entry name" value="HTH_ARAC"/>
    <property type="match status" value="1"/>
</dbReference>
<evidence type="ECO:0000313" key="5">
    <source>
        <dbReference type="EMBL" id="MBP2476606.1"/>
    </source>
</evidence>
<dbReference type="InterPro" id="IPR018060">
    <property type="entry name" value="HTH_AraC"/>
</dbReference>
<keyword evidence="6" id="KW-1185">Reference proteome</keyword>
<keyword evidence="2" id="KW-0238">DNA-binding</keyword>
<dbReference type="Proteomes" id="UP001519363">
    <property type="component" value="Unassembled WGS sequence"/>
</dbReference>
<dbReference type="SUPFAM" id="SSF46689">
    <property type="entry name" value="Homeodomain-like"/>
    <property type="match status" value="1"/>
</dbReference>
<dbReference type="Gene3D" id="1.10.10.60">
    <property type="entry name" value="Homeodomain-like"/>
    <property type="match status" value="1"/>
</dbReference>
<comment type="caution">
    <text evidence="5">The sequence shown here is derived from an EMBL/GenBank/DDBJ whole genome shotgun (WGS) entry which is preliminary data.</text>
</comment>
<dbReference type="PROSITE" id="PS01124">
    <property type="entry name" value="HTH_ARAC_FAMILY_2"/>
    <property type="match status" value="1"/>
</dbReference>
<dbReference type="PRINTS" id="PR00032">
    <property type="entry name" value="HTHARAC"/>
</dbReference>
<keyword evidence="1" id="KW-0805">Transcription regulation</keyword>
<dbReference type="Pfam" id="PF14525">
    <property type="entry name" value="AraC_binding_2"/>
    <property type="match status" value="1"/>
</dbReference>
<dbReference type="Pfam" id="PF12833">
    <property type="entry name" value="HTH_18"/>
    <property type="match status" value="1"/>
</dbReference>
<dbReference type="PANTHER" id="PTHR46796:SF6">
    <property type="entry name" value="ARAC SUBFAMILY"/>
    <property type="match status" value="1"/>
</dbReference>
<evidence type="ECO:0000256" key="1">
    <source>
        <dbReference type="ARBA" id="ARBA00023015"/>
    </source>
</evidence>
<keyword evidence="3" id="KW-0804">Transcription</keyword>
<dbReference type="PANTHER" id="PTHR46796">
    <property type="entry name" value="HTH-TYPE TRANSCRIPTIONAL ACTIVATOR RHAS-RELATED"/>
    <property type="match status" value="1"/>
</dbReference>
<dbReference type="EMBL" id="JAGIOO010000001">
    <property type="protein sequence ID" value="MBP2476606.1"/>
    <property type="molecule type" value="Genomic_DNA"/>
</dbReference>
<name>A0ABS5AJ63_9PSEU</name>
<sequence>MPVLVHTGQVGKRDRIDFWRDGGERAAMPIELLVPEDAEFTGSMRGELFGSVQVTEINASPHAIRRARRGGDTGVELCKTTLVAKGTCLHVQDGRQNVLRPGDLVVYDGSRPYELVMPEQTRLLVLQYPRRLLGALDARDRLQATRLGTEEGLGAVVGQLLRHVVSTMEETDGATGVRLADNLLDLLGVLLTEQGGHRPEPDSARRALLLRVLNFVEQHLHDPDLGPESIAAAHHVSTRYLHKLFEDRPESLAAYVRARRLERCRTDLRDPAQASRPVSLVAASWGFRDAAHFSKVFKGAFGLPPGEYRRSFTQRSY</sequence>
<evidence type="ECO:0000256" key="3">
    <source>
        <dbReference type="ARBA" id="ARBA00023163"/>
    </source>
</evidence>
<evidence type="ECO:0000256" key="2">
    <source>
        <dbReference type="ARBA" id="ARBA00023125"/>
    </source>
</evidence>
<evidence type="ECO:0000313" key="6">
    <source>
        <dbReference type="Proteomes" id="UP001519363"/>
    </source>
</evidence>
<dbReference type="InterPro" id="IPR050204">
    <property type="entry name" value="AraC_XylS_family_regulators"/>
</dbReference>